<dbReference type="Proteomes" id="UP000237631">
    <property type="component" value="Unassembled WGS sequence"/>
</dbReference>
<reference evidence="3" key="1">
    <citation type="journal article" date="2017" name="bioRxiv">
        <title>Conservation of a gene cluster reveals novel cercosporin biosynthetic mechanisms and extends production to the genus Colletotrichum.</title>
        <authorList>
            <person name="de Jonge R."/>
            <person name="Ebert M.K."/>
            <person name="Huitt-Roehl C.R."/>
            <person name="Pal P."/>
            <person name="Suttle J.C."/>
            <person name="Spanner R.E."/>
            <person name="Neubauer J.D."/>
            <person name="Jurick W.M.II."/>
            <person name="Stott K.A."/>
            <person name="Secor G.A."/>
            <person name="Thomma B.P.H.J."/>
            <person name="Van de Peer Y."/>
            <person name="Townsend C.A."/>
            <person name="Bolton M.D."/>
        </authorList>
    </citation>
    <scope>NUCLEOTIDE SEQUENCE [LARGE SCALE GENOMIC DNA]</scope>
    <source>
        <strain evidence="3">CBS538.71</strain>
    </source>
</reference>
<proteinExistence type="predicted"/>
<keyword evidence="3" id="KW-1185">Reference proteome</keyword>
<dbReference type="AlphaFoldDB" id="A0A2S6CGE0"/>
<dbReference type="EMBL" id="PNEN01000445">
    <property type="protein sequence ID" value="PPJ58805.1"/>
    <property type="molecule type" value="Genomic_DNA"/>
</dbReference>
<protein>
    <recommendedName>
        <fullName evidence="1">DUF6590 domain-containing protein</fullName>
    </recommendedName>
</protein>
<sequence length="354" mass="38938">MPKARKIYSRQVSMVFEGGQCVADNSIPATSHVPLEPSSKLITNIKPVARSSDNMGRLTLVNKTSSIASSTVQAPAPAAAIRTNTASAQLFPARQRTGETELGLRKTLLNANLSRIDGGLAGQMQGLAISKPAAAPNAAYDPSVEPTPYRPQGTVYGGSAAPTENSIGAYNCHIRTDTCVRTNLTVANFKIGEVIALPYHIANLNPNHKITHDRSKLTCEGPVFSKRRMFVVLWINQVDMFCLPLYSFENQGIAKKKDYLKKDYIEVKNVSAESFQQLGSCEPVEMQTYDKKRTMTDSTTIHITGGIKVDPQENISMVGRFTEASHRGLLKLYNELSREAQRKPWNPALGRTWR</sequence>
<accession>A0A2S6CGE0</accession>
<evidence type="ECO:0000313" key="3">
    <source>
        <dbReference type="Proteomes" id="UP000237631"/>
    </source>
</evidence>
<evidence type="ECO:0000313" key="2">
    <source>
        <dbReference type="EMBL" id="PPJ58805.1"/>
    </source>
</evidence>
<dbReference type="OrthoDB" id="3438983at2759"/>
<gene>
    <name evidence="2" type="ORF">CBER1_10448</name>
</gene>
<name>A0A2S6CGE0_9PEZI</name>
<evidence type="ECO:0000259" key="1">
    <source>
        <dbReference type="Pfam" id="PF20233"/>
    </source>
</evidence>
<dbReference type="Pfam" id="PF20233">
    <property type="entry name" value="DUF6590"/>
    <property type="match status" value="1"/>
</dbReference>
<feature type="domain" description="DUF6590" evidence="1">
    <location>
        <begin position="188"/>
        <end position="330"/>
    </location>
</feature>
<comment type="caution">
    <text evidence="2">The sequence shown here is derived from an EMBL/GenBank/DDBJ whole genome shotgun (WGS) entry which is preliminary data.</text>
</comment>
<organism evidence="2 3">
    <name type="scientific">Cercospora berteroae</name>
    <dbReference type="NCBI Taxonomy" id="357750"/>
    <lineage>
        <taxon>Eukaryota</taxon>
        <taxon>Fungi</taxon>
        <taxon>Dikarya</taxon>
        <taxon>Ascomycota</taxon>
        <taxon>Pezizomycotina</taxon>
        <taxon>Dothideomycetes</taxon>
        <taxon>Dothideomycetidae</taxon>
        <taxon>Mycosphaerellales</taxon>
        <taxon>Mycosphaerellaceae</taxon>
        <taxon>Cercospora</taxon>
    </lineage>
</organism>
<dbReference type="InterPro" id="IPR046497">
    <property type="entry name" value="DUF6590"/>
</dbReference>